<dbReference type="GO" id="GO:0016020">
    <property type="term" value="C:membrane"/>
    <property type="evidence" value="ECO:0007669"/>
    <property type="project" value="InterPro"/>
</dbReference>
<dbReference type="InterPro" id="IPR011868">
    <property type="entry name" value="ModC_ABC_ATP-bd"/>
</dbReference>
<dbReference type="InterPro" id="IPR003439">
    <property type="entry name" value="ABC_transporter-like_ATP-bd"/>
</dbReference>
<dbReference type="GO" id="GO:0140359">
    <property type="term" value="F:ABC-type transporter activity"/>
    <property type="evidence" value="ECO:0007669"/>
    <property type="project" value="InterPro"/>
</dbReference>
<dbReference type="InterPro" id="IPR027417">
    <property type="entry name" value="P-loop_NTPase"/>
</dbReference>
<proteinExistence type="inferred from homology"/>
<dbReference type="GO" id="GO:0016887">
    <property type="term" value="F:ATP hydrolysis activity"/>
    <property type="evidence" value="ECO:0007669"/>
    <property type="project" value="InterPro"/>
</dbReference>
<evidence type="ECO:0000259" key="11">
    <source>
        <dbReference type="PROSITE" id="PS50893"/>
    </source>
</evidence>
<comment type="similarity">
    <text evidence="1">Belongs to the ABC transporter superfamily.</text>
</comment>
<gene>
    <name evidence="13" type="ORF">CLV41_101330</name>
</gene>
<dbReference type="InterPro" id="IPR017871">
    <property type="entry name" value="ABC_transporter-like_CS"/>
</dbReference>
<evidence type="ECO:0000256" key="4">
    <source>
        <dbReference type="ARBA" id="ARBA00022505"/>
    </source>
</evidence>
<keyword evidence="3" id="KW-1003">Cell membrane</keyword>
<dbReference type="InterPro" id="IPR050334">
    <property type="entry name" value="Molybdenum_import_ModC"/>
</dbReference>
<dbReference type="InterPro" id="IPR003593">
    <property type="entry name" value="AAA+_ATPase"/>
</dbReference>
<dbReference type="InterPro" id="IPR008995">
    <property type="entry name" value="Mo/tungstate-bd_C_term_dom"/>
</dbReference>
<keyword evidence="5" id="KW-0997">Cell inner membrane</keyword>
<accession>A0A2S3V1M6</accession>
<dbReference type="RefSeq" id="WP_103220533.1">
    <property type="nucleotide sequence ID" value="NZ_PPCN01000001.1"/>
</dbReference>
<evidence type="ECO:0000256" key="7">
    <source>
        <dbReference type="ARBA" id="ARBA00022840"/>
    </source>
</evidence>
<keyword evidence="14" id="KW-1185">Reference proteome</keyword>
<evidence type="ECO:0000256" key="1">
    <source>
        <dbReference type="ARBA" id="ARBA00005417"/>
    </source>
</evidence>
<dbReference type="Gene3D" id="3.40.50.300">
    <property type="entry name" value="P-loop containing nucleotide triphosphate hydrolases"/>
    <property type="match status" value="1"/>
</dbReference>
<dbReference type="NCBIfam" id="TIGR02142">
    <property type="entry name" value="modC_ABC"/>
    <property type="match status" value="1"/>
</dbReference>
<dbReference type="PROSITE" id="PS51866">
    <property type="entry name" value="MOP"/>
    <property type="match status" value="1"/>
</dbReference>
<dbReference type="PANTHER" id="PTHR43514">
    <property type="entry name" value="ABC TRANSPORTER I FAMILY MEMBER 10"/>
    <property type="match status" value="1"/>
</dbReference>
<dbReference type="InterPro" id="IPR004606">
    <property type="entry name" value="Mop_domain"/>
</dbReference>
<evidence type="ECO:0000313" key="13">
    <source>
        <dbReference type="EMBL" id="POF33881.1"/>
    </source>
</evidence>
<keyword evidence="4 10" id="KW-0500">Molybdenum</keyword>
<evidence type="ECO:0000259" key="12">
    <source>
        <dbReference type="PROSITE" id="PS51866"/>
    </source>
</evidence>
<dbReference type="PROSITE" id="PS50893">
    <property type="entry name" value="ABC_TRANSPORTER_2"/>
    <property type="match status" value="1"/>
</dbReference>
<evidence type="ECO:0000256" key="2">
    <source>
        <dbReference type="ARBA" id="ARBA00022448"/>
    </source>
</evidence>
<organism evidence="13 14">
    <name type="scientific">Roseibium marinum</name>
    <dbReference type="NCBI Taxonomy" id="281252"/>
    <lineage>
        <taxon>Bacteria</taxon>
        <taxon>Pseudomonadati</taxon>
        <taxon>Pseudomonadota</taxon>
        <taxon>Alphaproteobacteria</taxon>
        <taxon>Hyphomicrobiales</taxon>
        <taxon>Stappiaceae</taxon>
        <taxon>Roseibium</taxon>
    </lineage>
</organism>
<dbReference type="SMART" id="SM00382">
    <property type="entry name" value="AAA"/>
    <property type="match status" value="1"/>
</dbReference>
<dbReference type="Pfam" id="PF00005">
    <property type="entry name" value="ABC_tran"/>
    <property type="match status" value="1"/>
</dbReference>
<feature type="domain" description="ABC transporter" evidence="11">
    <location>
        <begin position="2"/>
        <end position="234"/>
    </location>
</feature>
<evidence type="ECO:0000256" key="8">
    <source>
        <dbReference type="ARBA" id="ARBA00022967"/>
    </source>
</evidence>
<sequence>MSGIIEARFRTGFKGGFSLDIDLRLPAAGLTALFGHSGSGKTTTLRCIAGLNRAEGTLRVDGETWQDKKRFLPVHRRPLAYVFQEASLFPHLSVRKNLEYGARRIPDQDRRIQFGQAAEWLGLSALLDRRPANLSGGERQRVAVARALLTSPRLLLMDEPLSALDHKSKREILPYLEHLRDALSIPILYVTHSPDEVARLADHLVVLDKGRVLANGHLTETLARLDLPIGQDEDTGIALEAKVVERDARWHLMRVAFPGGSLWIRDHGQAIGQKVRMRVLARDVSLALERQDASSILNILPATVTGSVPTDHPAVVLTQVRLGHPLPGSNTGIPANQNDRTIKHIDGTTPLISRLTARSSEALALSPGKPVWAHIKSAAVLE</sequence>
<dbReference type="SUPFAM" id="SSF50331">
    <property type="entry name" value="MOP-like"/>
    <property type="match status" value="1"/>
</dbReference>
<evidence type="ECO:0000256" key="3">
    <source>
        <dbReference type="ARBA" id="ARBA00022475"/>
    </source>
</evidence>
<feature type="domain" description="Mop" evidence="12">
    <location>
        <begin position="293"/>
        <end position="382"/>
    </location>
</feature>
<dbReference type="InterPro" id="IPR005116">
    <property type="entry name" value="Transp-assoc_OB_typ1"/>
</dbReference>
<dbReference type="PANTHER" id="PTHR43514:SF10">
    <property type="entry name" value="MOLYBDENUM IMPORT ATP-BINDING PROTEIN MODC 2"/>
    <property type="match status" value="1"/>
</dbReference>
<protein>
    <submittedName>
        <fullName evidence="13">Molybdate transport system ATP-binding protein</fullName>
    </submittedName>
</protein>
<evidence type="ECO:0000256" key="6">
    <source>
        <dbReference type="ARBA" id="ARBA00022741"/>
    </source>
</evidence>
<evidence type="ECO:0000256" key="10">
    <source>
        <dbReference type="PROSITE-ProRule" id="PRU01213"/>
    </source>
</evidence>
<keyword evidence="6" id="KW-0547">Nucleotide-binding</keyword>
<dbReference type="Proteomes" id="UP000236959">
    <property type="component" value="Unassembled WGS sequence"/>
</dbReference>
<dbReference type="GO" id="GO:0005524">
    <property type="term" value="F:ATP binding"/>
    <property type="evidence" value="ECO:0007669"/>
    <property type="project" value="UniProtKB-KW"/>
</dbReference>
<dbReference type="Pfam" id="PF03459">
    <property type="entry name" value="TOBE"/>
    <property type="match status" value="1"/>
</dbReference>
<dbReference type="AlphaFoldDB" id="A0A2S3V1M6"/>
<evidence type="ECO:0000256" key="5">
    <source>
        <dbReference type="ARBA" id="ARBA00022519"/>
    </source>
</evidence>
<keyword evidence="2" id="KW-0813">Transport</keyword>
<keyword evidence="9" id="KW-0472">Membrane</keyword>
<keyword evidence="8" id="KW-1278">Translocase</keyword>
<dbReference type="SUPFAM" id="SSF52540">
    <property type="entry name" value="P-loop containing nucleoside triphosphate hydrolases"/>
    <property type="match status" value="1"/>
</dbReference>
<comment type="caution">
    <text evidence="13">The sequence shown here is derived from an EMBL/GenBank/DDBJ whole genome shotgun (WGS) entry which is preliminary data.</text>
</comment>
<dbReference type="PROSITE" id="PS00211">
    <property type="entry name" value="ABC_TRANSPORTER_1"/>
    <property type="match status" value="1"/>
</dbReference>
<name>A0A2S3V1M6_9HYPH</name>
<evidence type="ECO:0000313" key="14">
    <source>
        <dbReference type="Proteomes" id="UP000236959"/>
    </source>
</evidence>
<dbReference type="OrthoDB" id="9802264at2"/>
<dbReference type="Gene3D" id="2.40.50.100">
    <property type="match status" value="1"/>
</dbReference>
<reference evidence="13 14" key="1">
    <citation type="submission" date="2018-01" db="EMBL/GenBank/DDBJ databases">
        <title>Genomic Encyclopedia of Archaeal and Bacterial Type Strains, Phase II (KMG-II): from individual species to whole genera.</title>
        <authorList>
            <person name="Goeker M."/>
        </authorList>
    </citation>
    <scope>NUCLEOTIDE SEQUENCE [LARGE SCALE GENOMIC DNA]</scope>
    <source>
        <strain evidence="13 14">DSM 17023</strain>
    </source>
</reference>
<dbReference type="GO" id="GO:0015098">
    <property type="term" value="F:molybdate ion transmembrane transporter activity"/>
    <property type="evidence" value="ECO:0007669"/>
    <property type="project" value="InterPro"/>
</dbReference>
<keyword evidence="7 13" id="KW-0067">ATP-binding</keyword>
<dbReference type="EMBL" id="PPCN01000001">
    <property type="protein sequence ID" value="POF33881.1"/>
    <property type="molecule type" value="Genomic_DNA"/>
</dbReference>
<evidence type="ECO:0000256" key="9">
    <source>
        <dbReference type="ARBA" id="ARBA00023136"/>
    </source>
</evidence>